<organism evidence="2">
    <name type="scientific">Fonticula alba</name>
    <name type="common">Slime mold</name>
    <dbReference type="NCBI Taxonomy" id="691883"/>
    <lineage>
        <taxon>Eukaryota</taxon>
        <taxon>Rotosphaerida</taxon>
        <taxon>Fonticulaceae</taxon>
        <taxon>Fonticula</taxon>
    </lineage>
</organism>
<gene>
    <name evidence="2" type="ORF">H696_02832</name>
</gene>
<proteinExistence type="predicted"/>
<protein>
    <submittedName>
        <fullName evidence="2">Uncharacterized protein</fullName>
    </submittedName>
</protein>
<keyword evidence="3" id="KW-1185">Reference proteome</keyword>
<evidence type="ECO:0000256" key="1">
    <source>
        <dbReference type="SAM" id="MobiDB-lite"/>
    </source>
</evidence>
<evidence type="ECO:0000313" key="3">
    <source>
        <dbReference type="Proteomes" id="UP000030693"/>
    </source>
</evidence>
<dbReference type="AlphaFoldDB" id="A0A058Z8U4"/>
<evidence type="ECO:0000313" key="2">
    <source>
        <dbReference type="EMBL" id="KCV70491.1"/>
    </source>
</evidence>
<sequence length="58" mass="5924">MDFLLDSILAVAKELDKHEGGQLTAKIPGANTINLNSSPSLDSSTGGDSQAEESSGCC</sequence>
<feature type="region of interest" description="Disordered" evidence="1">
    <location>
        <begin position="29"/>
        <end position="58"/>
    </location>
</feature>
<dbReference type="RefSeq" id="XP_009495007.1">
    <property type="nucleotide sequence ID" value="XM_009496732.1"/>
</dbReference>
<accession>A0A058Z8U4</accession>
<dbReference type="GeneID" id="20527557"/>
<feature type="compositionally biased region" description="Polar residues" evidence="1">
    <location>
        <begin position="31"/>
        <end position="48"/>
    </location>
</feature>
<name>A0A058Z8U4_FONAL</name>
<reference evidence="2" key="1">
    <citation type="submission" date="2013-04" db="EMBL/GenBank/DDBJ databases">
        <title>The Genome Sequence of Fonticula alba ATCC 38817.</title>
        <authorList>
            <consortium name="The Broad Institute Genomics Platform"/>
            <person name="Russ C."/>
            <person name="Cuomo C."/>
            <person name="Burger G."/>
            <person name="Gray M.W."/>
            <person name="Holland P.W.H."/>
            <person name="King N."/>
            <person name="Lang F.B.F."/>
            <person name="Roger A.J."/>
            <person name="Ruiz-Trillo I."/>
            <person name="Brown M."/>
            <person name="Walker B."/>
            <person name="Young S."/>
            <person name="Zeng Q."/>
            <person name="Gargeya S."/>
            <person name="Fitzgerald M."/>
            <person name="Haas B."/>
            <person name="Abouelleil A."/>
            <person name="Allen A.W."/>
            <person name="Alvarado L."/>
            <person name="Arachchi H.M."/>
            <person name="Berlin A.M."/>
            <person name="Chapman S.B."/>
            <person name="Gainer-Dewar J."/>
            <person name="Goldberg J."/>
            <person name="Griggs A."/>
            <person name="Gujja S."/>
            <person name="Hansen M."/>
            <person name="Howarth C."/>
            <person name="Imamovic A."/>
            <person name="Ireland A."/>
            <person name="Larimer J."/>
            <person name="McCowan C."/>
            <person name="Murphy C."/>
            <person name="Pearson M."/>
            <person name="Poon T.W."/>
            <person name="Priest M."/>
            <person name="Roberts A."/>
            <person name="Saif S."/>
            <person name="Shea T."/>
            <person name="Sisk P."/>
            <person name="Sykes S."/>
            <person name="Wortman J."/>
            <person name="Nusbaum C."/>
            <person name="Birren B."/>
        </authorList>
    </citation>
    <scope>NUCLEOTIDE SEQUENCE [LARGE SCALE GENOMIC DNA]</scope>
    <source>
        <strain evidence="2">ATCC 38817</strain>
    </source>
</reference>
<dbReference type="Proteomes" id="UP000030693">
    <property type="component" value="Unassembled WGS sequence"/>
</dbReference>
<dbReference type="EMBL" id="KB932204">
    <property type="protein sequence ID" value="KCV70491.1"/>
    <property type="molecule type" value="Genomic_DNA"/>
</dbReference>